<feature type="region of interest" description="Disordered" evidence="1">
    <location>
        <begin position="704"/>
        <end position="738"/>
    </location>
</feature>
<feature type="transmembrane region" description="Helical" evidence="2">
    <location>
        <begin position="24"/>
        <end position="43"/>
    </location>
</feature>
<dbReference type="PANTHER" id="PTHR42736:SF1">
    <property type="entry name" value="PROTEIN-GLUTAMINE GAMMA-GLUTAMYLTRANSFERASE"/>
    <property type="match status" value="1"/>
</dbReference>
<feature type="transmembrane region" description="Helical" evidence="2">
    <location>
        <begin position="223"/>
        <end position="244"/>
    </location>
</feature>
<dbReference type="EMBL" id="MCOK01000001">
    <property type="protein sequence ID" value="OOC56971.1"/>
    <property type="molecule type" value="Genomic_DNA"/>
</dbReference>
<dbReference type="Proteomes" id="UP000189004">
    <property type="component" value="Unassembled WGS sequence"/>
</dbReference>
<feature type="transmembrane region" description="Helical" evidence="2">
    <location>
        <begin position="641"/>
        <end position="664"/>
    </location>
</feature>
<dbReference type="Pfam" id="PF11992">
    <property type="entry name" value="TgpA_N"/>
    <property type="match status" value="1"/>
</dbReference>
<reference evidence="5" key="1">
    <citation type="submission" date="2016-08" db="EMBL/GenBank/DDBJ databases">
        <authorList>
            <person name="Tokovenko B."/>
            <person name="Kalinowski J."/>
        </authorList>
    </citation>
    <scope>NUCLEOTIDE SEQUENCE [LARGE SCALE GENOMIC DNA]</scope>
    <source>
        <strain evidence="5">UTMC102</strain>
    </source>
</reference>
<sequence>MPLGSLACMLMALPLLDSLVRGGTWWVPAFVMMVAVAGVSALYRLSGWNVLPVPFLQALAVALLATPLFAGHMAPLGLLPTERVLVHLVTVFEQGMKTIDASAPPVSSSAGVMLVIALALAVLTGAADFLAVTARCPGMVGGLLLALVSVPVLLDGSGLDWLPATACAVGFLALLAMDMWVRGHEWGARVPDERGSRAGTPGSVRVPDGPDSRARKLGAVRGVATVSLASAAAVLLAVTVPLMLPSLRTDTLRTMLDGTRIGTGGNHITTTHPLVSLRRDLSFSDRRVLTYRTDAEQPPYLRTYVLDEFDGVNWTMTPVNASIGTRVDGELPLPTGWGSAPSEDVVTTRISLDSETPRMDFLPLPYWARTVRAPGEWYADPRSLMVFTTDSAPTGLNFTVETVDRVPTAEELADTGNPRSLPGDYRNLPNGLDPRVRELTDALTEEARTPYERAVALQEYFTGGAFTYDLDPPSVPSDADPLVHFLLEDRVGYCEQFAGAMAVMARQAGIPARVAVGYTAGERMGDGRWAVSSGDAHAWPELYFEGAGWLRFEPTPAAADGQGSASVPDYSRGSEEGGADSPGTVPEESELSPDEASEDPREDGAPEEEPSQAPEEGGEPEDEPTSSVAAPGDGSPTAGGLAWLPVAGAAAVGVLLLLVLPALVRALVRWSRTTALSAGTAGAAEAHTAWRELRDTCLDLGGTWTPAESPRATAERLARSGPSPATAEPGGLMSGAAREPVPPEAAEALWRLALAEESARYAPSPGSPEGLREDLWTALSGLDAAVGPGARLRAVLLPRSLAPWHRPRPAPGPGPVTL</sequence>
<feature type="region of interest" description="Disordered" evidence="1">
    <location>
        <begin position="191"/>
        <end position="212"/>
    </location>
</feature>
<dbReference type="RefSeq" id="WP_077693399.1">
    <property type="nucleotide sequence ID" value="NZ_MCOK01000001.1"/>
</dbReference>
<feature type="compositionally biased region" description="Acidic residues" evidence="1">
    <location>
        <begin position="605"/>
        <end position="624"/>
    </location>
</feature>
<gene>
    <name evidence="4" type="ORF">NOSIN_04335</name>
</gene>
<accession>A0A1V3C874</accession>
<comment type="caution">
    <text evidence="4">The sequence shown here is derived from an EMBL/GenBank/DDBJ whole genome shotgun (WGS) entry which is preliminary data.</text>
</comment>
<keyword evidence="2" id="KW-0812">Transmembrane</keyword>
<dbReference type="OrthoDB" id="9804023at2"/>
<feature type="region of interest" description="Disordered" evidence="1">
    <location>
        <begin position="410"/>
        <end position="433"/>
    </location>
</feature>
<dbReference type="Pfam" id="PF01841">
    <property type="entry name" value="Transglut_core"/>
    <property type="match status" value="1"/>
</dbReference>
<protein>
    <submittedName>
        <fullName evidence="4">Transglutaminase</fullName>
    </submittedName>
</protein>
<feature type="compositionally biased region" description="Acidic residues" evidence="1">
    <location>
        <begin position="587"/>
        <end position="597"/>
    </location>
</feature>
<evidence type="ECO:0000256" key="2">
    <source>
        <dbReference type="SAM" id="Phobius"/>
    </source>
</evidence>
<dbReference type="InterPro" id="IPR052901">
    <property type="entry name" value="Bact_TGase-like"/>
</dbReference>
<dbReference type="InterPro" id="IPR038765">
    <property type="entry name" value="Papain-like_cys_pep_sf"/>
</dbReference>
<dbReference type="InterPro" id="IPR002931">
    <property type="entry name" value="Transglutaminase-like"/>
</dbReference>
<dbReference type="Gene3D" id="3.10.620.30">
    <property type="match status" value="1"/>
</dbReference>
<dbReference type="AlphaFoldDB" id="A0A1V3C874"/>
<proteinExistence type="predicted"/>
<organism evidence="4 5">
    <name type="scientific">Nocardiopsis sinuspersici</name>
    <dbReference type="NCBI Taxonomy" id="501010"/>
    <lineage>
        <taxon>Bacteria</taxon>
        <taxon>Bacillati</taxon>
        <taxon>Actinomycetota</taxon>
        <taxon>Actinomycetes</taxon>
        <taxon>Streptosporangiales</taxon>
        <taxon>Nocardiopsidaceae</taxon>
        <taxon>Nocardiopsis</taxon>
    </lineage>
</organism>
<evidence type="ECO:0000313" key="4">
    <source>
        <dbReference type="EMBL" id="OOC56971.1"/>
    </source>
</evidence>
<dbReference type="InterPro" id="IPR021878">
    <property type="entry name" value="TgpA_N"/>
</dbReference>
<feature type="domain" description="Transglutaminase-like" evidence="3">
    <location>
        <begin position="486"/>
        <end position="556"/>
    </location>
</feature>
<feature type="transmembrane region" description="Helical" evidence="2">
    <location>
        <begin position="138"/>
        <end position="155"/>
    </location>
</feature>
<keyword evidence="2" id="KW-0472">Membrane</keyword>
<evidence type="ECO:0000256" key="1">
    <source>
        <dbReference type="SAM" id="MobiDB-lite"/>
    </source>
</evidence>
<feature type="transmembrane region" description="Helical" evidence="2">
    <location>
        <begin position="161"/>
        <end position="181"/>
    </location>
</feature>
<dbReference type="SMART" id="SM00460">
    <property type="entry name" value="TGc"/>
    <property type="match status" value="1"/>
</dbReference>
<evidence type="ECO:0000259" key="3">
    <source>
        <dbReference type="SMART" id="SM00460"/>
    </source>
</evidence>
<feature type="transmembrane region" description="Helical" evidence="2">
    <location>
        <begin position="110"/>
        <end position="131"/>
    </location>
</feature>
<feature type="region of interest" description="Disordered" evidence="1">
    <location>
        <begin position="554"/>
        <end position="634"/>
    </location>
</feature>
<dbReference type="SUPFAM" id="SSF54001">
    <property type="entry name" value="Cysteine proteinases"/>
    <property type="match status" value="1"/>
</dbReference>
<feature type="transmembrane region" description="Helical" evidence="2">
    <location>
        <begin position="50"/>
        <end position="70"/>
    </location>
</feature>
<dbReference type="STRING" id="501010.NOSIN_04335"/>
<evidence type="ECO:0000313" key="5">
    <source>
        <dbReference type="Proteomes" id="UP000189004"/>
    </source>
</evidence>
<keyword evidence="5" id="KW-1185">Reference proteome</keyword>
<name>A0A1V3C874_9ACTN</name>
<keyword evidence="2" id="KW-1133">Transmembrane helix</keyword>
<dbReference type="PANTHER" id="PTHR42736">
    <property type="entry name" value="PROTEIN-GLUTAMINE GAMMA-GLUTAMYLTRANSFERASE"/>
    <property type="match status" value="1"/>
</dbReference>